<keyword evidence="1" id="KW-0472">Membrane</keyword>
<dbReference type="Proteomes" id="UP000005839">
    <property type="component" value="Unassembled WGS sequence"/>
</dbReference>
<proteinExistence type="predicted"/>
<feature type="transmembrane region" description="Helical" evidence="1">
    <location>
        <begin position="56"/>
        <end position="78"/>
    </location>
</feature>
<reference evidence="2 3" key="1">
    <citation type="submission" date="2007-10" db="EMBL/GenBank/DDBJ databases">
        <authorList>
            <person name="Yayanos A."/>
            <person name="Ferriera S."/>
            <person name="Johnson J."/>
            <person name="Kravitz S."/>
            <person name="Halpern A."/>
            <person name="Remington K."/>
            <person name="Beeson K."/>
            <person name="Tran B."/>
            <person name="Rogers Y.-H."/>
            <person name="Friedman R."/>
            <person name="Venter J.C."/>
        </authorList>
    </citation>
    <scope>NUCLEOTIDE SEQUENCE [LARGE SCALE GENOMIC DNA]</scope>
    <source>
        <strain evidence="2 3">KT99</strain>
    </source>
</reference>
<feature type="transmembrane region" description="Helical" evidence="1">
    <location>
        <begin position="84"/>
        <end position="104"/>
    </location>
</feature>
<keyword evidence="3" id="KW-1185">Reference proteome</keyword>
<dbReference type="STRING" id="314608.KT99_11844"/>
<evidence type="ECO:0000256" key="1">
    <source>
        <dbReference type="SAM" id="Phobius"/>
    </source>
</evidence>
<name>A9DMG5_9GAMM</name>
<accession>A9DMG5</accession>
<feature type="transmembrane region" description="Helical" evidence="1">
    <location>
        <begin position="12"/>
        <end position="35"/>
    </location>
</feature>
<sequence>MGRYLLPVNLFVGHTVLNLVVVPLMPLVGALTANLSELIRGENKAFLPNLNVGMKTFSLAAAGFTVVWFALLVTAIFTGGDTDTIAGVEVLMLFLAGFALHSWLKGSRVFSPGVQLWTYRLAIPLILAACVLVTKLG</sequence>
<protein>
    <submittedName>
        <fullName evidence="2">Uncharacterized protein</fullName>
    </submittedName>
</protein>
<dbReference type="AlphaFoldDB" id="A9DMG5"/>
<organism evidence="2 3">
    <name type="scientific">Shewanella benthica KT99</name>
    <dbReference type="NCBI Taxonomy" id="314608"/>
    <lineage>
        <taxon>Bacteria</taxon>
        <taxon>Pseudomonadati</taxon>
        <taxon>Pseudomonadota</taxon>
        <taxon>Gammaproteobacteria</taxon>
        <taxon>Alteromonadales</taxon>
        <taxon>Shewanellaceae</taxon>
        <taxon>Shewanella</taxon>
    </lineage>
</organism>
<dbReference type="EMBL" id="ABIC01000072">
    <property type="protein sequence ID" value="EDP98740.1"/>
    <property type="molecule type" value="Genomic_DNA"/>
</dbReference>
<evidence type="ECO:0000313" key="2">
    <source>
        <dbReference type="EMBL" id="EDP98740.1"/>
    </source>
</evidence>
<evidence type="ECO:0000313" key="3">
    <source>
        <dbReference type="Proteomes" id="UP000005839"/>
    </source>
</evidence>
<gene>
    <name evidence="2" type="ORF">KT99_11844</name>
</gene>
<comment type="caution">
    <text evidence="2">The sequence shown here is derived from an EMBL/GenBank/DDBJ whole genome shotgun (WGS) entry which is preliminary data.</text>
</comment>
<keyword evidence="1" id="KW-0812">Transmembrane</keyword>
<feature type="transmembrane region" description="Helical" evidence="1">
    <location>
        <begin position="116"/>
        <end position="134"/>
    </location>
</feature>
<keyword evidence="1" id="KW-1133">Transmembrane helix</keyword>